<proteinExistence type="predicted"/>
<organism evidence="2 3">
    <name type="scientific">Agrocybe pediades</name>
    <dbReference type="NCBI Taxonomy" id="84607"/>
    <lineage>
        <taxon>Eukaryota</taxon>
        <taxon>Fungi</taxon>
        <taxon>Dikarya</taxon>
        <taxon>Basidiomycota</taxon>
        <taxon>Agaricomycotina</taxon>
        <taxon>Agaricomycetes</taxon>
        <taxon>Agaricomycetidae</taxon>
        <taxon>Agaricales</taxon>
        <taxon>Agaricineae</taxon>
        <taxon>Strophariaceae</taxon>
        <taxon>Agrocybe</taxon>
    </lineage>
</organism>
<feature type="transmembrane region" description="Helical" evidence="1">
    <location>
        <begin position="209"/>
        <end position="232"/>
    </location>
</feature>
<protein>
    <submittedName>
        <fullName evidence="2">Uncharacterized protein</fullName>
    </submittedName>
</protein>
<feature type="transmembrane region" description="Helical" evidence="1">
    <location>
        <begin position="168"/>
        <end position="188"/>
    </location>
</feature>
<comment type="caution">
    <text evidence="2">The sequence shown here is derived from an EMBL/GenBank/DDBJ whole genome shotgun (WGS) entry which is preliminary data.</text>
</comment>
<sequence length="275" mass="30325">MQQFPHPLIILDLNLSAFADGVFVGFILSTIFFGVTLLQAWNYALSNKDGWIMRTLVASLVALDITTTSNNVLLLHTYLIQHFGNLLELTMSNISFIVEIALTATVVFLVQLFFASRVYILNHGDYRLPCAIVATACLGFVCSCYAVNTEITHREVADLTILPIKVTFILGQSLVTTSDGITTLALSVNFIRARSEINTKNIISILESLLAAVVARGVLVTVSNGILILLYILYPLKLYWLAVQFMQSKLYIITLIAMYASSSAPILPRILNLSS</sequence>
<feature type="transmembrane region" description="Helical" evidence="1">
    <location>
        <begin position="94"/>
        <end position="114"/>
    </location>
</feature>
<gene>
    <name evidence="2" type="ORF">D9613_009545</name>
</gene>
<dbReference type="PANTHER" id="PTHR40465:SF1">
    <property type="entry name" value="DUF6534 DOMAIN-CONTAINING PROTEIN"/>
    <property type="match status" value="1"/>
</dbReference>
<name>A0A8H4R421_9AGAR</name>
<evidence type="ECO:0000313" key="3">
    <source>
        <dbReference type="Proteomes" id="UP000521872"/>
    </source>
</evidence>
<evidence type="ECO:0000256" key="1">
    <source>
        <dbReference type="SAM" id="Phobius"/>
    </source>
</evidence>
<keyword evidence="1" id="KW-0812">Transmembrane</keyword>
<keyword evidence="1" id="KW-1133">Transmembrane helix</keyword>
<accession>A0A8H4R421</accession>
<feature type="transmembrane region" description="Helical" evidence="1">
    <location>
        <begin position="56"/>
        <end position="74"/>
    </location>
</feature>
<dbReference type="Proteomes" id="UP000521872">
    <property type="component" value="Unassembled WGS sequence"/>
</dbReference>
<dbReference type="EMBL" id="JAACJL010000002">
    <property type="protein sequence ID" value="KAF4622023.1"/>
    <property type="molecule type" value="Genomic_DNA"/>
</dbReference>
<dbReference type="PANTHER" id="PTHR40465">
    <property type="entry name" value="CHROMOSOME 1, WHOLE GENOME SHOTGUN SEQUENCE"/>
    <property type="match status" value="1"/>
</dbReference>
<reference evidence="2 3" key="1">
    <citation type="submission" date="2019-12" db="EMBL/GenBank/DDBJ databases">
        <authorList>
            <person name="Floudas D."/>
            <person name="Bentzer J."/>
            <person name="Ahren D."/>
            <person name="Johansson T."/>
            <person name="Persson P."/>
            <person name="Tunlid A."/>
        </authorList>
    </citation>
    <scope>NUCLEOTIDE SEQUENCE [LARGE SCALE GENOMIC DNA]</scope>
    <source>
        <strain evidence="2 3">CBS 102.39</strain>
    </source>
</reference>
<evidence type="ECO:0000313" key="2">
    <source>
        <dbReference type="EMBL" id="KAF4622023.1"/>
    </source>
</evidence>
<feature type="transmembrane region" description="Helical" evidence="1">
    <location>
        <begin position="126"/>
        <end position="148"/>
    </location>
</feature>
<keyword evidence="1" id="KW-0472">Membrane</keyword>
<keyword evidence="3" id="KW-1185">Reference proteome</keyword>
<dbReference type="AlphaFoldDB" id="A0A8H4R421"/>
<feature type="transmembrane region" description="Helical" evidence="1">
    <location>
        <begin position="22"/>
        <end position="44"/>
    </location>
</feature>